<dbReference type="Pfam" id="PF01498">
    <property type="entry name" value="HTH_Tnp_Tc3_2"/>
    <property type="match status" value="1"/>
</dbReference>
<dbReference type="AlphaFoldDB" id="A0A067MUL3"/>
<proteinExistence type="predicted"/>
<gene>
    <name evidence="2" type="ORF">BOTBODRAFT_90220</name>
</gene>
<accession>A0A067MUL3</accession>
<sequence>TGMSVRTIKRVLHLYRSIGQPYQDFDHRQLCGRNRLLDDESIIYLRQVIAQTPDVYLDELRESLYETYGKHVSDSTIWRALKKAGFTMKKV</sequence>
<dbReference type="InParanoid" id="A0A067MUL3"/>
<feature type="non-terminal residue" evidence="2">
    <location>
        <position position="91"/>
    </location>
</feature>
<feature type="non-terminal residue" evidence="2">
    <location>
        <position position="1"/>
    </location>
</feature>
<dbReference type="OrthoDB" id="3264182at2759"/>
<dbReference type="Proteomes" id="UP000027195">
    <property type="component" value="Unassembled WGS sequence"/>
</dbReference>
<dbReference type="InterPro" id="IPR002492">
    <property type="entry name" value="Transposase_Tc1-like"/>
</dbReference>
<feature type="domain" description="Transposase Tc1-like" evidence="1">
    <location>
        <begin position="44"/>
        <end position="88"/>
    </location>
</feature>
<dbReference type="GO" id="GO:0003677">
    <property type="term" value="F:DNA binding"/>
    <property type="evidence" value="ECO:0007669"/>
    <property type="project" value="InterPro"/>
</dbReference>
<dbReference type="STRING" id="930990.A0A067MUL3"/>
<dbReference type="GO" id="GO:0015074">
    <property type="term" value="P:DNA integration"/>
    <property type="evidence" value="ECO:0007669"/>
    <property type="project" value="InterPro"/>
</dbReference>
<name>A0A067MUL3_BOTB1</name>
<dbReference type="HOGENOM" id="CLU_056788_9_2_1"/>
<reference evidence="3" key="1">
    <citation type="journal article" date="2014" name="Proc. Natl. Acad. Sci. U.S.A.">
        <title>Extensive sampling of basidiomycete genomes demonstrates inadequacy of the white-rot/brown-rot paradigm for wood decay fungi.</title>
        <authorList>
            <person name="Riley R."/>
            <person name="Salamov A.A."/>
            <person name="Brown D.W."/>
            <person name="Nagy L.G."/>
            <person name="Floudas D."/>
            <person name="Held B.W."/>
            <person name="Levasseur A."/>
            <person name="Lombard V."/>
            <person name="Morin E."/>
            <person name="Otillar R."/>
            <person name="Lindquist E.A."/>
            <person name="Sun H."/>
            <person name="LaButti K.M."/>
            <person name="Schmutz J."/>
            <person name="Jabbour D."/>
            <person name="Luo H."/>
            <person name="Baker S.E."/>
            <person name="Pisabarro A.G."/>
            <person name="Walton J.D."/>
            <person name="Blanchette R.A."/>
            <person name="Henrissat B."/>
            <person name="Martin F."/>
            <person name="Cullen D."/>
            <person name="Hibbett D.S."/>
            <person name="Grigoriev I.V."/>
        </authorList>
    </citation>
    <scope>NUCLEOTIDE SEQUENCE [LARGE SCALE GENOMIC DNA]</scope>
    <source>
        <strain evidence="3">FD-172 SS1</strain>
    </source>
</reference>
<evidence type="ECO:0000313" key="3">
    <source>
        <dbReference type="Proteomes" id="UP000027195"/>
    </source>
</evidence>
<dbReference type="SUPFAM" id="SSF46689">
    <property type="entry name" value="Homeodomain-like"/>
    <property type="match status" value="1"/>
</dbReference>
<evidence type="ECO:0000313" key="2">
    <source>
        <dbReference type="EMBL" id="KDQ15261.1"/>
    </source>
</evidence>
<protein>
    <recommendedName>
        <fullName evidence="1">Transposase Tc1-like domain-containing protein</fullName>
    </recommendedName>
</protein>
<evidence type="ECO:0000259" key="1">
    <source>
        <dbReference type="Pfam" id="PF01498"/>
    </source>
</evidence>
<keyword evidence="3" id="KW-1185">Reference proteome</keyword>
<organism evidence="2 3">
    <name type="scientific">Botryobasidium botryosum (strain FD-172 SS1)</name>
    <dbReference type="NCBI Taxonomy" id="930990"/>
    <lineage>
        <taxon>Eukaryota</taxon>
        <taxon>Fungi</taxon>
        <taxon>Dikarya</taxon>
        <taxon>Basidiomycota</taxon>
        <taxon>Agaricomycotina</taxon>
        <taxon>Agaricomycetes</taxon>
        <taxon>Cantharellales</taxon>
        <taxon>Botryobasidiaceae</taxon>
        <taxon>Botryobasidium</taxon>
    </lineage>
</organism>
<dbReference type="EMBL" id="KL198033">
    <property type="protein sequence ID" value="KDQ15261.1"/>
    <property type="molecule type" value="Genomic_DNA"/>
</dbReference>
<dbReference type="GO" id="GO:0006313">
    <property type="term" value="P:DNA transposition"/>
    <property type="evidence" value="ECO:0007669"/>
    <property type="project" value="InterPro"/>
</dbReference>
<dbReference type="InterPro" id="IPR009057">
    <property type="entry name" value="Homeodomain-like_sf"/>
</dbReference>